<comment type="caution">
    <text evidence="1">The sequence shown here is derived from an EMBL/GenBank/DDBJ whole genome shotgun (WGS) entry which is preliminary data.</text>
</comment>
<evidence type="ECO:0000313" key="2">
    <source>
        <dbReference type="Proteomes" id="UP000245391"/>
    </source>
</evidence>
<organism evidence="1 2">
    <name type="scientific">Pedobacter paludis</name>
    <dbReference type="NCBI Taxonomy" id="2203212"/>
    <lineage>
        <taxon>Bacteria</taxon>
        <taxon>Pseudomonadati</taxon>
        <taxon>Bacteroidota</taxon>
        <taxon>Sphingobacteriia</taxon>
        <taxon>Sphingobacteriales</taxon>
        <taxon>Sphingobacteriaceae</taxon>
        <taxon>Pedobacter</taxon>
    </lineage>
</organism>
<dbReference type="EMBL" id="QGNY01000009">
    <property type="protein sequence ID" value="PWS29976.1"/>
    <property type="molecule type" value="Genomic_DNA"/>
</dbReference>
<gene>
    <name evidence="1" type="ORF">DF947_20545</name>
</gene>
<dbReference type="RefSeq" id="WP_109932514.1">
    <property type="nucleotide sequence ID" value="NZ_QGNY01000009.1"/>
</dbReference>
<keyword evidence="2" id="KW-1185">Reference proteome</keyword>
<proteinExistence type="predicted"/>
<dbReference type="Proteomes" id="UP000245391">
    <property type="component" value="Unassembled WGS sequence"/>
</dbReference>
<dbReference type="OrthoDB" id="9843241at2"/>
<dbReference type="AlphaFoldDB" id="A0A317EXN4"/>
<protein>
    <submittedName>
        <fullName evidence="1">Uncharacterized protein</fullName>
    </submittedName>
</protein>
<sequence length="81" mass="9281">MESLNKVQMLNTFLAKVKQLRGFGDMNSYFLASQFKGIDEKVKENEVNEIITEFSSPETFDEGKIHFINGINALLEDILHN</sequence>
<name>A0A317EXN4_9SPHI</name>
<accession>A0A317EXN4</accession>
<reference evidence="2" key="1">
    <citation type="submission" date="2018-05" db="EMBL/GenBank/DDBJ databases">
        <title>Pedobacter paludis sp. nov., isolated from wetland soil.</title>
        <authorList>
            <person name="Zhang Y."/>
        </authorList>
    </citation>
    <scope>NUCLEOTIDE SEQUENCE [LARGE SCALE GENOMIC DNA]</scope>
    <source>
        <strain evidence="2">R-8</strain>
    </source>
</reference>
<evidence type="ECO:0000313" key="1">
    <source>
        <dbReference type="EMBL" id="PWS29976.1"/>
    </source>
</evidence>